<dbReference type="OrthoDB" id="434645at2759"/>
<evidence type="ECO:0000313" key="3">
    <source>
        <dbReference type="Proteomes" id="UP000601435"/>
    </source>
</evidence>
<accession>A0A812UIN8</accession>
<evidence type="ECO:0000256" key="1">
    <source>
        <dbReference type="SAM" id="MobiDB-lite"/>
    </source>
</evidence>
<dbReference type="EMBL" id="CAJNJA010027035">
    <property type="protein sequence ID" value="CAE7569209.1"/>
    <property type="molecule type" value="Genomic_DNA"/>
</dbReference>
<proteinExistence type="predicted"/>
<gene>
    <name evidence="2" type="primary">nahA</name>
    <name evidence="2" type="ORF">SNEC2469_LOCUS16576</name>
</gene>
<feature type="region of interest" description="Disordered" evidence="1">
    <location>
        <begin position="91"/>
        <end position="114"/>
    </location>
</feature>
<dbReference type="AlphaFoldDB" id="A0A812UIN8"/>
<feature type="compositionally biased region" description="Basic and acidic residues" evidence="1">
    <location>
        <begin position="96"/>
        <end position="106"/>
    </location>
</feature>
<protein>
    <submittedName>
        <fullName evidence="2">NahA protein</fullName>
    </submittedName>
</protein>
<organism evidence="2 3">
    <name type="scientific">Symbiodinium necroappetens</name>
    <dbReference type="NCBI Taxonomy" id="1628268"/>
    <lineage>
        <taxon>Eukaryota</taxon>
        <taxon>Sar</taxon>
        <taxon>Alveolata</taxon>
        <taxon>Dinophyceae</taxon>
        <taxon>Suessiales</taxon>
        <taxon>Symbiodiniaceae</taxon>
        <taxon>Symbiodinium</taxon>
    </lineage>
</organism>
<comment type="caution">
    <text evidence="2">The sequence shown here is derived from an EMBL/GenBank/DDBJ whole genome shotgun (WGS) entry which is preliminary data.</text>
</comment>
<reference evidence="2" key="1">
    <citation type="submission" date="2021-02" db="EMBL/GenBank/DDBJ databases">
        <authorList>
            <person name="Dougan E. K."/>
            <person name="Rhodes N."/>
            <person name="Thang M."/>
            <person name="Chan C."/>
        </authorList>
    </citation>
    <scope>NUCLEOTIDE SEQUENCE</scope>
</reference>
<evidence type="ECO:0000313" key="2">
    <source>
        <dbReference type="EMBL" id="CAE7569209.1"/>
    </source>
</evidence>
<keyword evidence="3" id="KW-1185">Reference proteome</keyword>
<dbReference type="Proteomes" id="UP000601435">
    <property type="component" value="Unassembled WGS sequence"/>
</dbReference>
<sequence length="229" mass="25391">MRCQRKLQCRCSLQPFLAPALDRNLPSVRLPPPVFAAMGCKSSVQVVSFDELGDKGSGTSDCPAKAACREASKCAKKRPSLQVATQQLDPMLPHAPDFKKAGRKEEDSEDLEGSEECGVVEVKVPEHLRNILKERVLAGFVEPSAVESSWNFQQAEDRPAGMLGPPDREMHLAHVKSLHRFFRVSCKVPGWLRLEVDGKRRRDGMEPTPMKRSTNGRARTTALKGFSLV</sequence>
<name>A0A812UIN8_9DINO</name>